<dbReference type="GeneID" id="56347479"/>
<keyword evidence="4" id="KW-1185">Reference proteome</keyword>
<proteinExistence type="inferred from homology"/>
<accession>A0A0J1I967</accession>
<comment type="caution">
    <text evidence="3">The sequence shown here is derived from an EMBL/GenBank/DDBJ whole genome shotgun (WGS) entry which is preliminary data.</text>
</comment>
<dbReference type="SUPFAM" id="SSF53448">
    <property type="entry name" value="Nucleotide-diphospho-sugar transferases"/>
    <property type="match status" value="1"/>
</dbReference>
<feature type="domain" description="Glycosyltransferase 2-like" evidence="2">
    <location>
        <begin position="6"/>
        <end position="145"/>
    </location>
</feature>
<dbReference type="PANTHER" id="PTHR22916:SF3">
    <property type="entry name" value="UDP-GLCNAC:BETAGAL BETA-1,3-N-ACETYLGLUCOSAMINYLTRANSFERASE-LIKE PROTEIN 1"/>
    <property type="match status" value="1"/>
</dbReference>
<dbReference type="InterPro" id="IPR029044">
    <property type="entry name" value="Nucleotide-diphossugar_trans"/>
</dbReference>
<dbReference type="CDD" id="cd00761">
    <property type="entry name" value="Glyco_tranf_GTA_type"/>
    <property type="match status" value="1"/>
</dbReference>
<dbReference type="EMBL" id="LDPH01000030">
    <property type="protein sequence ID" value="KLV22514.1"/>
    <property type="molecule type" value="Genomic_DNA"/>
</dbReference>
<organism evidence="3 4">
    <name type="scientific">Niallia circulans</name>
    <name type="common">Bacillus circulans</name>
    <dbReference type="NCBI Taxonomy" id="1397"/>
    <lineage>
        <taxon>Bacteria</taxon>
        <taxon>Bacillati</taxon>
        <taxon>Bacillota</taxon>
        <taxon>Bacilli</taxon>
        <taxon>Bacillales</taxon>
        <taxon>Bacillaceae</taxon>
        <taxon>Niallia</taxon>
    </lineage>
</organism>
<dbReference type="Proteomes" id="UP000036045">
    <property type="component" value="Unassembled WGS sequence"/>
</dbReference>
<dbReference type="NCBIfam" id="NF047683">
    <property type="entry name" value="TeichurnBiosyTuaG"/>
    <property type="match status" value="1"/>
</dbReference>
<evidence type="ECO:0000313" key="3">
    <source>
        <dbReference type="EMBL" id="KLV22514.1"/>
    </source>
</evidence>
<dbReference type="PANTHER" id="PTHR22916">
    <property type="entry name" value="GLYCOSYLTRANSFERASE"/>
    <property type="match status" value="1"/>
</dbReference>
<sequence length="249" mass="29520">MVPSVSIIMPSYNCKEYISFSIQSVREQTYTDWELLIVDDHSTDGTVEVLKEWEKVEERIRVFYRTVNGGAAVARNMALEHARGKYIAFLDSDDRWKQEKLEIQLAYMKENQYAFTFTAYECIDQKGERINKYIRVPEQVDYQTMLKNTIVGCLTVLIDRDQVGDFQMPNIRTRQDLATWLMILKRGFRAFGLNEILAEYRVGNDSISKNKWKAAKNNWHVYRQIEQLNFLQSSWYFSHYAYNAIRKRL</sequence>
<protein>
    <submittedName>
        <fullName evidence="3">Glycosyl transferase</fullName>
    </submittedName>
</protein>
<keyword evidence="3" id="KW-0808">Transferase</keyword>
<dbReference type="Gene3D" id="3.90.550.10">
    <property type="entry name" value="Spore Coat Polysaccharide Biosynthesis Protein SpsA, Chain A"/>
    <property type="match status" value="1"/>
</dbReference>
<dbReference type="GO" id="GO:0016758">
    <property type="term" value="F:hexosyltransferase activity"/>
    <property type="evidence" value="ECO:0007669"/>
    <property type="project" value="UniProtKB-ARBA"/>
</dbReference>
<name>A0A0J1I967_NIACI</name>
<dbReference type="OrthoDB" id="9785185at2"/>
<dbReference type="InterPro" id="IPR001173">
    <property type="entry name" value="Glyco_trans_2-like"/>
</dbReference>
<comment type="similarity">
    <text evidence="1">Belongs to the glycosyltransferase 2 family.</text>
</comment>
<dbReference type="PATRIC" id="fig|1397.4.peg.3364"/>
<evidence type="ECO:0000256" key="1">
    <source>
        <dbReference type="ARBA" id="ARBA00006739"/>
    </source>
</evidence>
<evidence type="ECO:0000313" key="4">
    <source>
        <dbReference type="Proteomes" id="UP000036045"/>
    </source>
</evidence>
<gene>
    <name evidence="3" type="ORF">ABW02_21235</name>
</gene>
<dbReference type="RefSeq" id="WP_047944264.1">
    <property type="nucleotide sequence ID" value="NZ_CP053989.1"/>
</dbReference>
<dbReference type="AlphaFoldDB" id="A0A0J1I967"/>
<reference evidence="3 4" key="1">
    <citation type="submission" date="2015-05" db="EMBL/GenBank/DDBJ databases">
        <title>Whole genome sequence and identification of bacterial endophytes from Costus igneus.</title>
        <authorList>
            <person name="Lee Y.P."/>
            <person name="Gan H.M."/>
            <person name="Eng W."/>
            <person name="Wheatley M.S."/>
            <person name="Caraballo A."/>
            <person name="Polter S."/>
            <person name="Savka M.A."/>
            <person name="Hudson A.O."/>
        </authorList>
    </citation>
    <scope>NUCLEOTIDE SEQUENCE [LARGE SCALE GENOMIC DNA]</scope>
    <source>
        <strain evidence="3 4">RIT379</strain>
    </source>
</reference>
<dbReference type="Pfam" id="PF00535">
    <property type="entry name" value="Glycos_transf_2"/>
    <property type="match status" value="1"/>
</dbReference>
<evidence type="ECO:0000259" key="2">
    <source>
        <dbReference type="Pfam" id="PF00535"/>
    </source>
</evidence>
<dbReference type="FunFam" id="3.90.550.10:FF:000130">
    <property type="entry name" value="Family 2 glycosyl transferase"/>
    <property type="match status" value="1"/>
</dbReference>